<dbReference type="HOGENOM" id="CLU_2304500_0_0_11"/>
<protein>
    <submittedName>
        <fullName evidence="1">Uncharacterized protein</fullName>
    </submittedName>
</protein>
<organism evidence="1 2">
    <name type="scientific">Streptosporangium roseum (strain ATCC 12428 / DSM 43021 / JCM 3005 / KCTC 9067 / NCIMB 10171 / NRRL 2505 / NI 9100)</name>
    <dbReference type="NCBI Taxonomy" id="479432"/>
    <lineage>
        <taxon>Bacteria</taxon>
        <taxon>Bacillati</taxon>
        <taxon>Actinomycetota</taxon>
        <taxon>Actinomycetes</taxon>
        <taxon>Streptosporangiales</taxon>
        <taxon>Streptosporangiaceae</taxon>
        <taxon>Streptosporangium</taxon>
    </lineage>
</organism>
<sequence>MTRQRVMQLAKSDPAWPVPQVEWQQVGRYWLIPWDDCLKSYFTARDCPATWVNSARVYLVTASLTTGRNTPSPTRDSFTWMIEGSILRIWRFVPHMKSLR</sequence>
<evidence type="ECO:0000313" key="1">
    <source>
        <dbReference type="EMBL" id="ACZ87171.1"/>
    </source>
</evidence>
<reference evidence="1 2" key="1">
    <citation type="journal article" date="2010" name="Stand. Genomic Sci.">
        <title>Complete genome sequence of Streptosporangium roseum type strain (NI 9100).</title>
        <authorList>
            <person name="Nolan M."/>
            <person name="Sikorski J."/>
            <person name="Jando M."/>
            <person name="Lucas S."/>
            <person name="Lapidus A."/>
            <person name="Glavina Del Rio T."/>
            <person name="Chen F."/>
            <person name="Tice H."/>
            <person name="Pitluck S."/>
            <person name="Cheng J.F."/>
            <person name="Chertkov O."/>
            <person name="Sims D."/>
            <person name="Meincke L."/>
            <person name="Brettin T."/>
            <person name="Han C."/>
            <person name="Detter J.C."/>
            <person name="Bruce D."/>
            <person name="Goodwin L."/>
            <person name="Land M."/>
            <person name="Hauser L."/>
            <person name="Chang Y.J."/>
            <person name="Jeffries C.D."/>
            <person name="Ivanova N."/>
            <person name="Mavromatis K."/>
            <person name="Mikhailova N."/>
            <person name="Chen A."/>
            <person name="Palaniappan K."/>
            <person name="Chain P."/>
            <person name="Rohde M."/>
            <person name="Goker M."/>
            <person name="Bristow J."/>
            <person name="Eisen J.A."/>
            <person name="Markowitz V."/>
            <person name="Hugenholtz P."/>
            <person name="Kyrpides N.C."/>
            <person name="Klenk H.P."/>
        </authorList>
    </citation>
    <scope>NUCLEOTIDE SEQUENCE [LARGE SCALE GENOMIC DNA]</scope>
    <source>
        <strain evidence="2">ATCC 12428 / DSM 43021 / JCM 3005 / NI 9100</strain>
    </source>
</reference>
<dbReference type="EMBL" id="CP001814">
    <property type="protein sequence ID" value="ACZ87171.1"/>
    <property type="molecule type" value="Genomic_DNA"/>
</dbReference>
<keyword evidence="2" id="KW-1185">Reference proteome</keyword>
<gene>
    <name evidence="1" type="ordered locus">Sros_4278</name>
</gene>
<dbReference type="OrthoDB" id="4247510at2"/>
<name>D2AZT7_STRRD</name>
<evidence type="ECO:0000313" key="2">
    <source>
        <dbReference type="Proteomes" id="UP000002029"/>
    </source>
</evidence>
<dbReference type="AlphaFoldDB" id="D2AZT7"/>
<accession>D2AZT7</accession>
<dbReference type="KEGG" id="sro:Sros_4278"/>
<proteinExistence type="predicted"/>
<dbReference type="Proteomes" id="UP000002029">
    <property type="component" value="Chromosome"/>
</dbReference>